<accession>A0AA41S5T3</accession>
<keyword evidence="4" id="KW-1185">Reference proteome</keyword>
<dbReference type="EMBL" id="JAJJMA010090556">
    <property type="protein sequence ID" value="MCL7029470.1"/>
    <property type="molecule type" value="Genomic_DNA"/>
</dbReference>
<keyword evidence="1" id="KW-0808">Transferase</keyword>
<gene>
    <name evidence="3" type="ORF">MKW94_006621</name>
</gene>
<dbReference type="GO" id="GO:0006000">
    <property type="term" value="P:fructose metabolic process"/>
    <property type="evidence" value="ECO:0007669"/>
    <property type="project" value="TreeGrafter"/>
</dbReference>
<dbReference type="Proteomes" id="UP001177140">
    <property type="component" value="Unassembled WGS sequence"/>
</dbReference>
<proteinExistence type="predicted"/>
<evidence type="ECO:0000313" key="4">
    <source>
        <dbReference type="Proteomes" id="UP001177140"/>
    </source>
</evidence>
<evidence type="ECO:0008006" key="5">
    <source>
        <dbReference type="Google" id="ProtNLM"/>
    </source>
</evidence>
<protein>
    <recommendedName>
        <fullName evidence="5">Carbohydrate kinase PfkB domain-containing protein</fullName>
    </recommendedName>
</protein>
<reference evidence="3" key="1">
    <citation type="submission" date="2022-03" db="EMBL/GenBank/DDBJ databases">
        <title>A functionally conserved STORR gene fusion in Papaver species that diverged 16.8 million years ago.</title>
        <authorList>
            <person name="Catania T."/>
        </authorList>
    </citation>
    <scope>NUCLEOTIDE SEQUENCE</scope>
    <source>
        <strain evidence="3">S-191538</strain>
    </source>
</reference>
<evidence type="ECO:0000256" key="1">
    <source>
        <dbReference type="ARBA" id="ARBA00022679"/>
    </source>
</evidence>
<dbReference type="GO" id="GO:0008865">
    <property type="term" value="F:fructokinase activity"/>
    <property type="evidence" value="ECO:0007669"/>
    <property type="project" value="TreeGrafter"/>
</dbReference>
<name>A0AA41S5T3_PAPNU</name>
<dbReference type="SUPFAM" id="SSF53613">
    <property type="entry name" value="Ribokinase-like"/>
    <property type="match status" value="1"/>
</dbReference>
<keyword evidence="2" id="KW-0418">Kinase</keyword>
<evidence type="ECO:0000256" key="2">
    <source>
        <dbReference type="ARBA" id="ARBA00022777"/>
    </source>
</evidence>
<dbReference type="AlphaFoldDB" id="A0AA41S5T3"/>
<dbReference type="InterPro" id="IPR029056">
    <property type="entry name" value="Ribokinase-like"/>
</dbReference>
<dbReference type="InterPro" id="IPR050306">
    <property type="entry name" value="PfkB_Carbo_kinase"/>
</dbReference>
<dbReference type="PANTHER" id="PTHR43085">
    <property type="entry name" value="HEXOKINASE FAMILY MEMBER"/>
    <property type="match status" value="1"/>
</dbReference>
<comment type="caution">
    <text evidence="3">The sequence shown here is derived from an EMBL/GenBank/DDBJ whole genome shotgun (WGS) entry which is preliminary data.</text>
</comment>
<sequence>MDALEDAKEDGTSLSYDPNVRLPLWCSIEDCREEFLTQWDATDENNVLSLWHDGLKLLMVTDGIRGIFKGAVKEFAVNTVDTAGLEDVFVGSFLCSAAKDSSIFEDETKMKETLTMASAYGAICTINKGDIPSLPDNDDVLKLISDSH</sequence>
<organism evidence="3 4">
    <name type="scientific">Papaver nudicaule</name>
    <name type="common">Iceland poppy</name>
    <dbReference type="NCBI Taxonomy" id="74823"/>
    <lineage>
        <taxon>Eukaryota</taxon>
        <taxon>Viridiplantae</taxon>
        <taxon>Streptophyta</taxon>
        <taxon>Embryophyta</taxon>
        <taxon>Tracheophyta</taxon>
        <taxon>Spermatophyta</taxon>
        <taxon>Magnoliopsida</taxon>
        <taxon>Ranunculales</taxon>
        <taxon>Papaveraceae</taxon>
        <taxon>Papaveroideae</taxon>
        <taxon>Papaver</taxon>
    </lineage>
</organism>
<evidence type="ECO:0000313" key="3">
    <source>
        <dbReference type="EMBL" id="MCL7029470.1"/>
    </source>
</evidence>
<dbReference type="PANTHER" id="PTHR43085:SF6">
    <property type="entry name" value="FRUCTOKINASE-5-RELATED"/>
    <property type="match status" value="1"/>
</dbReference>
<dbReference type="GO" id="GO:0005829">
    <property type="term" value="C:cytosol"/>
    <property type="evidence" value="ECO:0007669"/>
    <property type="project" value="TreeGrafter"/>
</dbReference>
<dbReference type="Gene3D" id="3.40.1190.20">
    <property type="match status" value="1"/>
</dbReference>